<accession>A0A106BLI5</accession>
<proteinExistence type="inferred from homology"/>
<feature type="domain" description="PpiC" evidence="5">
    <location>
        <begin position="125"/>
        <end position="245"/>
    </location>
</feature>
<dbReference type="InterPro" id="IPR000297">
    <property type="entry name" value="PPIase_PpiC"/>
</dbReference>
<dbReference type="OrthoDB" id="5564407at2"/>
<protein>
    <recommendedName>
        <fullName evidence="3">peptidylprolyl isomerase</fullName>
        <ecNumber evidence="3">5.2.1.8</ecNumber>
    </recommendedName>
</protein>
<dbReference type="GO" id="GO:0003755">
    <property type="term" value="F:peptidyl-prolyl cis-trans isomerase activity"/>
    <property type="evidence" value="ECO:0007669"/>
    <property type="project" value="UniProtKB-KW"/>
</dbReference>
<sequence>MRDFRKIYIPLLIAALVVGCGDGKKEAAAGEKAPTQVAARVNGTELTVHQVNYALQRIPNLDSEQSRPASLQVVRNLVDQEVLVQQAQTDKLDRDPTVVQALDAARRQILAEAYMGRKLGTPAEPSEAEVTGYFSTHPELFSRRKVYRLQEISIKAPKEKHDAIRAQLTASKTLNDFAAWLKAENLPAKAAQGVKPAEQLPLAILPKLAEMPDGQAMVVNAPDGLLVIVLAGSQAQPVTLEQAKPAITRLLQTQTRQKAAKDELDALKAAARIEYMGEFVDAGKEAPAQTAVAPTEKIASDADADAISKGISGLK</sequence>
<dbReference type="PANTHER" id="PTHR47245:SF2">
    <property type="entry name" value="PEPTIDYL-PROLYL CIS-TRANS ISOMERASE HP_0175-RELATED"/>
    <property type="match status" value="1"/>
</dbReference>
<evidence type="ECO:0000256" key="4">
    <source>
        <dbReference type="ARBA" id="ARBA00023110"/>
    </source>
</evidence>
<dbReference type="PANTHER" id="PTHR47245">
    <property type="entry name" value="PEPTIDYLPROLYL ISOMERASE"/>
    <property type="match status" value="1"/>
</dbReference>
<dbReference type="RefSeq" id="WP_059756608.1">
    <property type="nucleotide sequence ID" value="NZ_LDUG01000033.1"/>
</dbReference>
<dbReference type="PROSITE" id="PS51257">
    <property type="entry name" value="PROKAR_LIPOPROTEIN"/>
    <property type="match status" value="1"/>
</dbReference>
<evidence type="ECO:0000313" key="6">
    <source>
        <dbReference type="EMBL" id="KVW94670.1"/>
    </source>
</evidence>
<reference evidence="6 7" key="1">
    <citation type="journal article" date="2015" name="Appl. Environ. Microbiol.">
        <title>Aerobic and Anaerobic Thiosulfate Oxidation by a Cold-Adapted, Subglacial Chemoautotroph.</title>
        <authorList>
            <person name="Harrold Z.R."/>
            <person name="Skidmore M.L."/>
            <person name="Hamilton T.L."/>
            <person name="Desch L."/>
            <person name="Amada K."/>
            <person name="van Gelder W."/>
            <person name="Glover K."/>
            <person name="Roden E.E."/>
            <person name="Boyd E.S."/>
        </authorList>
    </citation>
    <scope>NUCLEOTIDE SEQUENCE [LARGE SCALE GENOMIC DNA]</scope>
    <source>
        <strain evidence="6 7">RG</strain>
    </source>
</reference>
<gene>
    <name evidence="6" type="ORF">ABW22_11525</name>
</gene>
<evidence type="ECO:0000256" key="1">
    <source>
        <dbReference type="ARBA" id="ARBA00000971"/>
    </source>
</evidence>
<dbReference type="EMBL" id="LDUG01000033">
    <property type="protein sequence ID" value="KVW94670.1"/>
    <property type="molecule type" value="Genomic_DNA"/>
</dbReference>
<dbReference type="NCBIfam" id="TIGR02925">
    <property type="entry name" value="cis_trans_EpsD"/>
    <property type="match status" value="1"/>
</dbReference>
<dbReference type="SUPFAM" id="SSF109998">
    <property type="entry name" value="Triger factor/SurA peptide-binding domain-like"/>
    <property type="match status" value="1"/>
</dbReference>
<dbReference type="EC" id="5.2.1.8" evidence="3"/>
<organism evidence="6 7">
    <name type="scientific">Thiobacillus denitrificans</name>
    <dbReference type="NCBI Taxonomy" id="36861"/>
    <lineage>
        <taxon>Bacteria</taxon>
        <taxon>Pseudomonadati</taxon>
        <taxon>Pseudomonadota</taxon>
        <taxon>Betaproteobacteria</taxon>
        <taxon>Nitrosomonadales</taxon>
        <taxon>Thiobacillaceae</taxon>
        <taxon>Thiobacillus</taxon>
    </lineage>
</organism>
<dbReference type="Gene3D" id="1.10.8.1040">
    <property type="match status" value="1"/>
</dbReference>
<comment type="catalytic activity">
    <reaction evidence="1">
        <text>[protein]-peptidylproline (omega=180) = [protein]-peptidylproline (omega=0)</text>
        <dbReference type="Rhea" id="RHEA:16237"/>
        <dbReference type="Rhea" id="RHEA-COMP:10747"/>
        <dbReference type="Rhea" id="RHEA-COMP:10748"/>
        <dbReference type="ChEBI" id="CHEBI:83833"/>
        <dbReference type="ChEBI" id="CHEBI:83834"/>
        <dbReference type="EC" id="5.2.1.8"/>
    </reaction>
</comment>
<dbReference type="InterPro" id="IPR046357">
    <property type="entry name" value="PPIase_dom_sf"/>
</dbReference>
<keyword evidence="7" id="KW-1185">Reference proteome</keyword>
<keyword evidence="4" id="KW-0697">Rotamase</keyword>
<dbReference type="Gene3D" id="1.10.4030.10">
    <property type="entry name" value="Porin chaperone SurA, peptide-binding domain"/>
    <property type="match status" value="1"/>
</dbReference>
<dbReference type="InterPro" id="IPR027304">
    <property type="entry name" value="Trigger_fact/SurA_dom_sf"/>
</dbReference>
<dbReference type="InterPro" id="IPR050245">
    <property type="entry name" value="PrsA_foldase"/>
</dbReference>
<dbReference type="STRING" id="1123392.GCA_000376425_02746"/>
<evidence type="ECO:0000259" key="5">
    <source>
        <dbReference type="Pfam" id="PF13145"/>
    </source>
</evidence>
<comment type="similarity">
    <text evidence="2">Belongs to the PpiC/parvulin rotamase family.</text>
</comment>
<dbReference type="Gene3D" id="3.10.50.40">
    <property type="match status" value="1"/>
</dbReference>
<dbReference type="PATRIC" id="fig|36861.3.peg.2086"/>
<name>A0A106BLI5_THIDE</name>
<dbReference type="InterPro" id="IPR014274">
    <property type="entry name" value="PPIase_EpsD"/>
</dbReference>
<keyword evidence="4" id="KW-0413">Isomerase</keyword>
<evidence type="ECO:0000313" key="7">
    <source>
        <dbReference type="Proteomes" id="UP000064243"/>
    </source>
</evidence>
<dbReference type="Proteomes" id="UP000064243">
    <property type="component" value="Unassembled WGS sequence"/>
</dbReference>
<dbReference type="Pfam" id="PF13145">
    <property type="entry name" value="Rotamase_2"/>
    <property type="match status" value="1"/>
</dbReference>
<comment type="caution">
    <text evidence="6">The sequence shown here is derived from an EMBL/GenBank/DDBJ whole genome shotgun (WGS) entry which is preliminary data.</text>
</comment>
<evidence type="ECO:0000256" key="3">
    <source>
        <dbReference type="ARBA" id="ARBA00013194"/>
    </source>
</evidence>
<dbReference type="AlphaFoldDB" id="A0A106BLI5"/>
<evidence type="ECO:0000256" key="2">
    <source>
        <dbReference type="ARBA" id="ARBA00007656"/>
    </source>
</evidence>